<protein>
    <submittedName>
        <fullName evidence="1">Uncharacterized protein</fullName>
    </submittedName>
</protein>
<organism evidence="1 2">
    <name type="scientific">Cronobacter malonaticus</name>
    <dbReference type="NCBI Taxonomy" id="413503"/>
    <lineage>
        <taxon>Bacteria</taxon>
        <taxon>Pseudomonadati</taxon>
        <taxon>Pseudomonadota</taxon>
        <taxon>Gammaproteobacteria</taxon>
        <taxon>Enterobacterales</taxon>
        <taxon>Enterobacteriaceae</taxon>
        <taxon>Cronobacter</taxon>
    </lineage>
</organism>
<evidence type="ECO:0000313" key="2">
    <source>
        <dbReference type="Proteomes" id="UP000018545"/>
    </source>
</evidence>
<dbReference type="EMBL" id="CP006731">
    <property type="protein sequence ID" value="AHB69003.1"/>
    <property type="molecule type" value="Genomic_DNA"/>
</dbReference>
<sequence length="40" mass="4722">MVKIYHVLLIQKATYYQHKTISLFAIITLRESECLVRKGI</sequence>
<dbReference type="PATRIC" id="fig|1401659.3.peg.638"/>
<accession>V5TV33</accession>
<evidence type="ECO:0000313" key="1">
    <source>
        <dbReference type="EMBL" id="AHB69003.1"/>
    </source>
</evidence>
<gene>
    <name evidence="1" type="ORF">P262_00906</name>
</gene>
<dbReference type="KEGG" id="csi:P262_00906"/>
<dbReference type="HOGENOM" id="CLU_3288257_0_0_6"/>
<dbReference type="AlphaFoldDB" id="V5TV33"/>
<proteinExistence type="predicted"/>
<name>V5TV33_9ENTR</name>
<dbReference type="Proteomes" id="UP000018545">
    <property type="component" value="Chromosome"/>
</dbReference>
<reference evidence="1 2" key="1">
    <citation type="journal article" date="2014" name="Genome Announc.">
        <title>Complete Genome Sequence of Cronobacter sakazakii Strain CMCC 45402.</title>
        <authorList>
            <person name="Zhao Z."/>
            <person name="Wang L."/>
            <person name="Wang B."/>
            <person name="Liang H."/>
            <person name="Ye Q."/>
            <person name="Zeng M."/>
        </authorList>
    </citation>
    <scope>NUCLEOTIDE SEQUENCE [LARGE SCALE GENOMIC DNA]</scope>
    <source>
        <strain evidence="2">45402</strain>
    </source>
</reference>